<evidence type="ECO:0000256" key="3">
    <source>
        <dbReference type="PIRNR" id="PIRNR000185"/>
    </source>
</evidence>
<feature type="binding site" evidence="5">
    <location>
        <position position="152"/>
    </location>
    <ligand>
        <name>NAD(+)</name>
        <dbReference type="ChEBI" id="CHEBI:57540"/>
    </ligand>
</feature>
<evidence type="ECO:0000256" key="5">
    <source>
        <dbReference type="PIRSR" id="PIRSR000185-2"/>
    </source>
</evidence>
<dbReference type="InterPro" id="IPR006097">
    <property type="entry name" value="Glu/Leu/Phe/Val/Trp_DH_dimer"/>
</dbReference>
<evidence type="ECO:0000256" key="1">
    <source>
        <dbReference type="ARBA" id="ARBA00006382"/>
    </source>
</evidence>
<dbReference type="InterPro" id="IPR006095">
    <property type="entry name" value="Glu/Leu/Phe/Val/Trp_DH"/>
</dbReference>
<dbReference type="InterPro" id="IPR036291">
    <property type="entry name" value="NAD(P)-bd_dom_sf"/>
</dbReference>
<dbReference type="InterPro" id="IPR033524">
    <property type="entry name" value="Glu/Leu/Phe/Val_DH_AS"/>
</dbReference>
<feature type="active site" description="Proton donor" evidence="4">
    <location>
        <position position="77"/>
    </location>
</feature>
<keyword evidence="2 3" id="KW-0560">Oxidoreductase</keyword>
<dbReference type="SUPFAM" id="SSF53223">
    <property type="entry name" value="Aminoacid dehydrogenase-like, N-terminal domain"/>
    <property type="match status" value="1"/>
</dbReference>
<feature type="domain" description="Glutamate/phenylalanine/leucine/valine/L-tryptophan dehydrogenase C-terminal" evidence="8">
    <location>
        <begin position="143"/>
        <end position="377"/>
    </location>
</feature>
<dbReference type="PANTHER" id="PTHR11606">
    <property type="entry name" value="GLUTAMATE DEHYDROGENASE"/>
    <property type="match status" value="1"/>
</dbReference>
<keyword evidence="5" id="KW-0547">Nucleotide-binding</keyword>
<evidence type="ECO:0000256" key="2">
    <source>
        <dbReference type="ARBA" id="ARBA00023002"/>
    </source>
</evidence>
<evidence type="ECO:0000259" key="8">
    <source>
        <dbReference type="SMART" id="SM00839"/>
    </source>
</evidence>
<dbReference type="PIRSF" id="PIRSF000185">
    <property type="entry name" value="Glu_DH"/>
    <property type="match status" value="1"/>
</dbReference>
<protein>
    <recommendedName>
        <fullName evidence="3">Glutamate dehydrogenase</fullName>
    </recommendedName>
</protein>
<dbReference type="GO" id="GO:0000166">
    <property type="term" value="F:nucleotide binding"/>
    <property type="evidence" value="ECO:0007669"/>
    <property type="project" value="UniProtKB-KW"/>
</dbReference>
<comment type="similarity">
    <text evidence="1 3 7">Belongs to the Glu/Leu/Phe/Val dehydrogenases family.</text>
</comment>
<dbReference type="InterPro" id="IPR006096">
    <property type="entry name" value="Glu/Leu/Phe/Val/Trp_DH_C"/>
</dbReference>
<organism evidence="9 10">
    <name type="scientific">Allosaccharopolyspora coralli</name>
    <dbReference type="NCBI Taxonomy" id="2665642"/>
    <lineage>
        <taxon>Bacteria</taxon>
        <taxon>Bacillati</taxon>
        <taxon>Actinomycetota</taxon>
        <taxon>Actinomycetes</taxon>
        <taxon>Pseudonocardiales</taxon>
        <taxon>Pseudonocardiaceae</taxon>
        <taxon>Allosaccharopolyspora</taxon>
    </lineage>
</organism>
<feature type="binding site" evidence="5">
    <location>
        <position position="65"/>
    </location>
    <ligand>
        <name>substrate</name>
    </ligand>
</feature>
<dbReference type="SUPFAM" id="SSF51735">
    <property type="entry name" value="NAD(P)-binding Rossmann-fold domains"/>
    <property type="match status" value="1"/>
</dbReference>
<dbReference type="KEGG" id="sace:GIY23_10195"/>
<dbReference type="Gene3D" id="3.40.50.720">
    <property type="entry name" value="NAD(P)-binding Rossmann-like Domain"/>
    <property type="match status" value="1"/>
</dbReference>
<evidence type="ECO:0000256" key="4">
    <source>
        <dbReference type="PIRSR" id="PIRSR000185-1"/>
    </source>
</evidence>
<dbReference type="InterPro" id="IPR046346">
    <property type="entry name" value="Aminoacid_DH-like_N_sf"/>
</dbReference>
<dbReference type="PANTHER" id="PTHR11606:SF13">
    <property type="entry name" value="GLUTAMATE DEHYDROGENASE 1, MITOCHONDRIAL"/>
    <property type="match status" value="1"/>
</dbReference>
<sequence>MTDLLQDIDEFGPEKIVCVADSRTGMRGVLVIDNTARGTGKGGTRMSPSVTVTEIARLARVMTWKWAAVDLFHGGAKAGINADPSSPDKERIVRAFARKLADQIPASYVAGLDMGMSERDAAIIQDELGDRGTAVGVPEELGGVPYDQLGVTGHGVAESVEAALAHRGRGVQGARIAFQGFGAVGSAAARRLHARGAHVVALSTMDGSVHDPDGLDVPGWLEARSELGDACVATAPASHQLSPGSELLVDCDVLVPAASQDVIDDRTARHIKAPVVVEGANLPTTPSAREILAGRDVVVVPDFIANAGGVIAAGFAMDARYSAFRPEAATILDTVTEKSRSNTTLVLERSRTDGVLPHEAALSLARERVRTAMGLRGRLRAPASAAARYPEPVRPDR</sequence>
<dbReference type="GO" id="GO:0006538">
    <property type="term" value="P:L-glutamate catabolic process"/>
    <property type="evidence" value="ECO:0007669"/>
    <property type="project" value="TreeGrafter"/>
</dbReference>
<dbReference type="Pfam" id="PF00208">
    <property type="entry name" value="ELFV_dehydrog"/>
    <property type="match status" value="1"/>
</dbReference>
<feature type="binding site" evidence="5">
    <location>
        <position position="41"/>
    </location>
    <ligand>
        <name>substrate</name>
    </ligand>
</feature>
<dbReference type="EMBL" id="CP045929">
    <property type="protein sequence ID" value="QGK69839.1"/>
    <property type="molecule type" value="Genomic_DNA"/>
</dbReference>
<name>A0A5Q3QED5_9PSEU</name>
<gene>
    <name evidence="9" type="ORF">GIY23_10195</name>
</gene>
<proteinExistence type="inferred from homology"/>
<keyword evidence="5" id="KW-0520">NAD</keyword>
<dbReference type="AlphaFoldDB" id="A0A5Q3QED5"/>
<evidence type="ECO:0000256" key="7">
    <source>
        <dbReference type="RuleBase" id="RU004417"/>
    </source>
</evidence>
<keyword evidence="10" id="KW-1185">Reference proteome</keyword>
<dbReference type="Pfam" id="PF02812">
    <property type="entry name" value="ELFV_dehydrog_N"/>
    <property type="match status" value="1"/>
</dbReference>
<evidence type="ECO:0000256" key="6">
    <source>
        <dbReference type="PIRSR" id="PIRSR000185-3"/>
    </source>
</evidence>
<dbReference type="Gene3D" id="3.40.50.10860">
    <property type="entry name" value="Leucine Dehydrogenase, chain A, domain 1"/>
    <property type="match status" value="1"/>
</dbReference>
<evidence type="ECO:0000313" key="10">
    <source>
        <dbReference type="Proteomes" id="UP000371041"/>
    </source>
</evidence>
<accession>A0A5Q3QED5</accession>
<dbReference type="PROSITE" id="PS00074">
    <property type="entry name" value="GLFV_DEHYDROGENASE"/>
    <property type="match status" value="1"/>
</dbReference>
<dbReference type="GO" id="GO:0004352">
    <property type="term" value="F:glutamate dehydrogenase (NAD+) activity"/>
    <property type="evidence" value="ECO:0007669"/>
    <property type="project" value="TreeGrafter"/>
</dbReference>
<dbReference type="Proteomes" id="UP000371041">
    <property type="component" value="Chromosome"/>
</dbReference>
<dbReference type="SMART" id="SM00839">
    <property type="entry name" value="ELFV_dehydrog"/>
    <property type="match status" value="1"/>
</dbReference>
<reference evidence="10" key="1">
    <citation type="submission" date="2019-11" db="EMBL/GenBank/DDBJ databases">
        <title>The complete genome sequence of Saccharopolyspora sp. E2A.</title>
        <authorList>
            <person name="Zhang G."/>
        </authorList>
    </citation>
    <scope>NUCLEOTIDE SEQUENCE [LARGE SCALE GENOMIC DNA]</scope>
    <source>
        <strain evidence="10">E2A</strain>
    </source>
</reference>
<feature type="site" description="Important for catalysis" evidence="6">
    <location>
        <position position="113"/>
    </location>
</feature>
<dbReference type="PRINTS" id="PR00082">
    <property type="entry name" value="GLFDHDRGNASE"/>
</dbReference>
<evidence type="ECO:0000313" key="9">
    <source>
        <dbReference type="EMBL" id="QGK69839.1"/>
    </source>
</evidence>
<dbReference type="InterPro" id="IPR014362">
    <property type="entry name" value="Glu_DH"/>
</dbReference>